<dbReference type="PATRIC" id="fig|861299.3.peg.3847"/>
<evidence type="ECO:0000313" key="3">
    <source>
        <dbReference type="Proteomes" id="UP000019151"/>
    </source>
</evidence>
<keyword evidence="1" id="KW-0472">Membrane</keyword>
<feature type="transmembrane region" description="Helical" evidence="1">
    <location>
        <begin position="309"/>
        <end position="329"/>
    </location>
</feature>
<feature type="transmembrane region" description="Helical" evidence="1">
    <location>
        <begin position="106"/>
        <end position="124"/>
    </location>
</feature>
<evidence type="ECO:0000313" key="2">
    <source>
        <dbReference type="EMBL" id="AHG91330.1"/>
    </source>
</evidence>
<keyword evidence="3" id="KW-1185">Reference proteome</keyword>
<dbReference type="KEGG" id="gba:J421_3793"/>
<feature type="transmembrane region" description="Helical" evidence="1">
    <location>
        <begin position="144"/>
        <end position="162"/>
    </location>
</feature>
<dbReference type="HOGENOM" id="CLU_703792_0_0_0"/>
<keyword evidence="1" id="KW-0812">Transmembrane</keyword>
<dbReference type="Proteomes" id="UP000019151">
    <property type="component" value="Chromosome"/>
</dbReference>
<dbReference type="InParanoid" id="W0RLZ3"/>
<sequence>MEARAIPAAAAPLSRAHEQSAAAVVPWPLVATLFAATSIVVGIIWDISWHMSIGRDTFWTPAHMGIYVGGLVAGGANGFLVLHTTFAGSEAQRARSVRIWGMRGPLGAWVAIWGAGAMLTSAPFDDWWHNAYGLDVQVLSPPHSVLIAGILGVVFGAAITALTAQNRAESGDGGAAMAARAGLFRAIYAYALGVVLTIVFIGVWQDMHPGFSHGAHFYRAAAYPLPFVLCAALPSLRVRWPATATALVYTAIFAAMTWTLPLFPATPKLGPIFQPITHFVPMGFPLLLVVPAVLFDLAYQRAREANRWLLAAVLGTAFIASLLAVYWWFGAFLMSPASHNWFFAGGNYNYNLPPTSRWYRGLFFDADAPGAEFWRGMAWAVGIAIVTSRLGLAFGDWMRRVRR</sequence>
<dbReference type="AlphaFoldDB" id="W0RLZ3"/>
<dbReference type="eggNOG" id="ENOG502Z7R2">
    <property type="taxonomic scope" value="Bacteria"/>
</dbReference>
<keyword evidence="1" id="KW-1133">Transmembrane helix</keyword>
<reference evidence="2 3" key="1">
    <citation type="journal article" date="2014" name="Genome Announc.">
        <title>Genome Sequence and Methylome of Soil Bacterium Gemmatirosa kalamazoonensis KBS708T, a Member of the Rarely Cultivated Gemmatimonadetes Phylum.</title>
        <authorList>
            <person name="Debruyn J.M."/>
            <person name="Radosevich M."/>
            <person name="Wommack K.E."/>
            <person name="Polson S.W."/>
            <person name="Hauser L.J."/>
            <person name="Fawaz M.N."/>
            <person name="Korlach J."/>
            <person name="Tsai Y.C."/>
        </authorList>
    </citation>
    <scope>NUCLEOTIDE SEQUENCE [LARGE SCALE GENOMIC DNA]</scope>
    <source>
        <strain evidence="2 3">KBS708</strain>
    </source>
</reference>
<proteinExistence type="predicted"/>
<protein>
    <submittedName>
        <fullName evidence="2">Uncharacterized protein</fullName>
    </submittedName>
</protein>
<evidence type="ECO:0000256" key="1">
    <source>
        <dbReference type="SAM" id="Phobius"/>
    </source>
</evidence>
<dbReference type="STRING" id="861299.J421_3793"/>
<feature type="transmembrane region" description="Helical" evidence="1">
    <location>
        <begin position="216"/>
        <end position="234"/>
    </location>
</feature>
<feature type="transmembrane region" description="Helical" evidence="1">
    <location>
        <begin position="183"/>
        <end position="204"/>
    </location>
</feature>
<feature type="transmembrane region" description="Helical" evidence="1">
    <location>
        <begin position="377"/>
        <end position="397"/>
    </location>
</feature>
<name>W0RLZ3_9BACT</name>
<gene>
    <name evidence="2" type="ORF">J421_3793</name>
</gene>
<dbReference type="OrthoDB" id="919086at2"/>
<dbReference type="RefSeq" id="WP_025412780.1">
    <property type="nucleotide sequence ID" value="NZ_CP007128.1"/>
</dbReference>
<feature type="transmembrane region" description="Helical" evidence="1">
    <location>
        <begin position="65"/>
        <end position="86"/>
    </location>
</feature>
<feature type="transmembrane region" description="Helical" evidence="1">
    <location>
        <begin position="246"/>
        <end position="264"/>
    </location>
</feature>
<dbReference type="EMBL" id="CP007128">
    <property type="protein sequence ID" value="AHG91330.1"/>
    <property type="molecule type" value="Genomic_DNA"/>
</dbReference>
<accession>W0RLZ3</accession>
<feature type="transmembrane region" description="Helical" evidence="1">
    <location>
        <begin position="276"/>
        <end position="297"/>
    </location>
</feature>
<organism evidence="2 3">
    <name type="scientific">Gemmatirosa kalamazoonensis</name>
    <dbReference type="NCBI Taxonomy" id="861299"/>
    <lineage>
        <taxon>Bacteria</taxon>
        <taxon>Pseudomonadati</taxon>
        <taxon>Gemmatimonadota</taxon>
        <taxon>Gemmatimonadia</taxon>
        <taxon>Gemmatimonadales</taxon>
        <taxon>Gemmatimonadaceae</taxon>
        <taxon>Gemmatirosa</taxon>
    </lineage>
</organism>
<feature type="transmembrane region" description="Helical" evidence="1">
    <location>
        <begin position="21"/>
        <end position="45"/>
    </location>
</feature>